<dbReference type="Proteomes" id="UP000178117">
    <property type="component" value="Unassembled WGS sequence"/>
</dbReference>
<dbReference type="STRING" id="1802685.A3C88_00535"/>
<reference evidence="2 3" key="1">
    <citation type="journal article" date="2016" name="Nat. Commun.">
        <title>Thousands of microbial genomes shed light on interconnected biogeochemical processes in an aquifer system.</title>
        <authorList>
            <person name="Anantharaman K."/>
            <person name="Brown C.T."/>
            <person name="Hug L.A."/>
            <person name="Sharon I."/>
            <person name="Castelle C.J."/>
            <person name="Probst A.J."/>
            <person name="Thomas B.C."/>
            <person name="Singh A."/>
            <person name="Wilkins M.J."/>
            <person name="Karaoz U."/>
            <person name="Brodie E.L."/>
            <person name="Williams K.H."/>
            <person name="Hubbard S.S."/>
            <person name="Banfield J.F."/>
        </authorList>
    </citation>
    <scope>NUCLEOTIDE SEQUENCE [LARGE SCALE GENOMIC DNA]</scope>
</reference>
<sequence>MNKVQKYFYSAIAALPTPTLPLTGGNNGAITLSEIQDRIQQIAQFLIIVAMVVAVIFVVWGALQYMLARGDATKGKDALKAVRNGLVGAGIVLAIGVLLQTVAGLVTRSFFS</sequence>
<dbReference type="AlphaFoldDB" id="A0A1F8FX58"/>
<dbReference type="Pfam" id="PF18895">
    <property type="entry name" value="T4SS_pilin"/>
    <property type="match status" value="1"/>
</dbReference>
<protein>
    <submittedName>
        <fullName evidence="2">Uncharacterized protein</fullName>
    </submittedName>
</protein>
<dbReference type="EMBL" id="MGJZ01000022">
    <property type="protein sequence ID" value="OGN16919.1"/>
    <property type="molecule type" value="Genomic_DNA"/>
</dbReference>
<evidence type="ECO:0000256" key="1">
    <source>
        <dbReference type="SAM" id="Phobius"/>
    </source>
</evidence>
<proteinExistence type="predicted"/>
<keyword evidence="1" id="KW-0812">Transmembrane</keyword>
<keyword evidence="1" id="KW-0472">Membrane</keyword>
<evidence type="ECO:0000313" key="3">
    <source>
        <dbReference type="Proteomes" id="UP000178117"/>
    </source>
</evidence>
<keyword evidence="1" id="KW-1133">Transmembrane helix</keyword>
<dbReference type="InterPro" id="IPR043993">
    <property type="entry name" value="T4SS_pilin"/>
</dbReference>
<organism evidence="2 3">
    <name type="scientific">Candidatus Yanofskybacteria bacterium RIFCSPHIGHO2_02_FULL_50_12</name>
    <dbReference type="NCBI Taxonomy" id="1802685"/>
    <lineage>
        <taxon>Bacteria</taxon>
        <taxon>Candidatus Yanofskyibacteriota</taxon>
    </lineage>
</organism>
<name>A0A1F8FX58_9BACT</name>
<accession>A0A1F8FX58</accession>
<evidence type="ECO:0000313" key="2">
    <source>
        <dbReference type="EMBL" id="OGN16919.1"/>
    </source>
</evidence>
<feature type="transmembrane region" description="Helical" evidence="1">
    <location>
        <begin position="86"/>
        <end position="106"/>
    </location>
</feature>
<comment type="caution">
    <text evidence="2">The sequence shown here is derived from an EMBL/GenBank/DDBJ whole genome shotgun (WGS) entry which is preliminary data.</text>
</comment>
<gene>
    <name evidence="2" type="ORF">A3C88_00535</name>
</gene>
<feature type="transmembrane region" description="Helical" evidence="1">
    <location>
        <begin position="45"/>
        <end position="66"/>
    </location>
</feature>